<sequence>MYEKNPLGNVGVRKEFLDEEEQTPAAFEEEGTKMDWAQKMIFYAARLVFWSSNYNQDGERIDPVLLMPGLVHITARRTTLIWTTASFMEKLEVVCFRSDCQAINVACNHQMDEESMCHSSDTEAWRHFDRTYLDFAVKPRSVRLGLCTDGFAPHRQYICTYSCWPIILTPYNLPPKMCIHTEYMFLAMVIPNSSNTKHLIDIYQESLIEELQNLWHVGVLTRDNAKNETFAMRAALMWDVVWMEYRWCYGVSNLCGRHTCIFSACVLL</sequence>
<evidence type="ECO:0000313" key="1">
    <source>
        <dbReference type="EMBL" id="KAK4386012.1"/>
    </source>
</evidence>
<dbReference type="Proteomes" id="UP001289374">
    <property type="component" value="Unassembled WGS sequence"/>
</dbReference>
<reference evidence="1" key="2">
    <citation type="journal article" date="2024" name="Plant">
        <title>Genomic evolution and insights into agronomic trait innovations of Sesamum species.</title>
        <authorList>
            <person name="Miao H."/>
            <person name="Wang L."/>
            <person name="Qu L."/>
            <person name="Liu H."/>
            <person name="Sun Y."/>
            <person name="Le M."/>
            <person name="Wang Q."/>
            <person name="Wei S."/>
            <person name="Zheng Y."/>
            <person name="Lin W."/>
            <person name="Duan Y."/>
            <person name="Cao H."/>
            <person name="Xiong S."/>
            <person name="Wang X."/>
            <person name="Wei L."/>
            <person name="Li C."/>
            <person name="Ma Q."/>
            <person name="Ju M."/>
            <person name="Zhao R."/>
            <person name="Li G."/>
            <person name="Mu C."/>
            <person name="Tian Q."/>
            <person name="Mei H."/>
            <person name="Zhang T."/>
            <person name="Gao T."/>
            <person name="Zhang H."/>
        </authorList>
    </citation>
    <scope>NUCLEOTIDE SEQUENCE</scope>
    <source>
        <strain evidence="1">K16</strain>
    </source>
</reference>
<accession>A0AAE2BHW5</accession>
<dbReference type="InterPro" id="IPR004242">
    <property type="entry name" value="Transposase_21"/>
</dbReference>
<dbReference type="Pfam" id="PF02992">
    <property type="entry name" value="Transposase_21"/>
    <property type="match status" value="1"/>
</dbReference>
<dbReference type="EMBL" id="JACGWL010000015">
    <property type="protein sequence ID" value="KAK4386012.1"/>
    <property type="molecule type" value="Genomic_DNA"/>
</dbReference>
<evidence type="ECO:0000313" key="2">
    <source>
        <dbReference type="Proteomes" id="UP001289374"/>
    </source>
</evidence>
<name>A0AAE2BHW5_9LAMI</name>
<proteinExistence type="predicted"/>
<dbReference type="AlphaFoldDB" id="A0AAE2BHW5"/>
<gene>
    <name evidence="1" type="ORF">Sango_2471800</name>
</gene>
<protein>
    <submittedName>
        <fullName evidence="1">Uncharacterized protein</fullName>
    </submittedName>
</protein>
<organism evidence="1 2">
    <name type="scientific">Sesamum angolense</name>
    <dbReference type="NCBI Taxonomy" id="2727404"/>
    <lineage>
        <taxon>Eukaryota</taxon>
        <taxon>Viridiplantae</taxon>
        <taxon>Streptophyta</taxon>
        <taxon>Embryophyta</taxon>
        <taxon>Tracheophyta</taxon>
        <taxon>Spermatophyta</taxon>
        <taxon>Magnoliopsida</taxon>
        <taxon>eudicotyledons</taxon>
        <taxon>Gunneridae</taxon>
        <taxon>Pentapetalae</taxon>
        <taxon>asterids</taxon>
        <taxon>lamiids</taxon>
        <taxon>Lamiales</taxon>
        <taxon>Pedaliaceae</taxon>
        <taxon>Sesamum</taxon>
    </lineage>
</organism>
<reference evidence="1" key="1">
    <citation type="submission" date="2020-06" db="EMBL/GenBank/DDBJ databases">
        <authorList>
            <person name="Li T."/>
            <person name="Hu X."/>
            <person name="Zhang T."/>
            <person name="Song X."/>
            <person name="Zhang H."/>
            <person name="Dai N."/>
            <person name="Sheng W."/>
            <person name="Hou X."/>
            <person name="Wei L."/>
        </authorList>
    </citation>
    <scope>NUCLEOTIDE SEQUENCE</scope>
    <source>
        <strain evidence="1">K16</strain>
        <tissue evidence="1">Leaf</tissue>
    </source>
</reference>
<comment type="caution">
    <text evidence="1">The sequence shown here is derived from an EMBL/GenBank/DDBJ whole genome shotgun (WGS) entry which is preliminary data.</text>
</comment>
<keyword evidence="2" id="KW-1185">Reference proteome</keyword>